<keyword evidence="1" id="KW-0812">Transmembrane</keyword>
<name>A0A8S0SJ36_OLEEU</name>
<dbReference type="EMBL" id="CACTIH010005429">
    <property type="protein sequence ID" value="CAA2991869.1"/>
    <property type="molecule type" value="Genomic_DNA"/>
</dbReference>
<dbReference type="Proteomes" id="UP000594638">
    <property type="component" value="Unassembled WGS sequence"/>
</dbReference>
<feature type="transmembrane region" description="Helical" evidence="1">
    <location>
        <begin position="48"/>
        <end position="66"/>
    </location>
</feature>
<evidence type="ECO:0000256" key="1">
    <source>
        <dbReference type="SAM" id="Phobius"/>
    </source>
</evidence>
<dbReference type="AlphaFoldDB" id="A0A8S0SJ36"/>
<comment type="caution">
    <text evidence="2">The sequence shown here is derived from an EMBL/GenBank/DDBJ whole genome shotgun (WGS) entry which is preliminary data.</text>
</comment>
<protein>
    <submittedName>
        <fullName evidence="2">Uncharacterized protein</fullName>
    </submittedName>
</protein>
<dbReference type="Gramene" id="OE9A116624T1">
    <property type="protein sequence ID" value="OE9A116624C1"/>
    <property type="gene ID" value="OE9A116624"/>
</dbReference>
<evidence type="ECO:0000313" key="2">
    <source>
        <dbReference type="EMBL" id="CAA2991869.1"/>
    </source>
</evidence>
<accession>A0A8S0SJ36</accession>
<keyword evidence="1" id="KW-0472">Membrane</keyword>
<proteinExistence type="predicted"/>
<sequence length="106" mass="12020">MVRDGALPDHIAYNSTIHFDLEIGILGKPGSCSRAGMLQLVLIRPHPAIWHLVHGLALFTLLYYIFVISGTWAGMRTIWYFDGKSYEWFGFSRQPNILGKVKRTLG</sequence>
<dbReference type="OrthoDB" id="10265393at2759"/>
<keyword evidence="3" id="KW-1185">Reference proteome</keyword>
<reference evidence="2 3" key="1">
    <citation type="submission" date="2019-12" db="EMBL/GenBank/DDBJ databases">
        <authorList>
            <person name="Alioto T."/>
            <person name="Alioto T."/>
            <person name="Gomez Garrido J."/>
        </authorList>
    </citation>
    <scope>NUCLEOTIDE SEQUENCE [LARGE SCALE GENOMIC DNA]</scope>
</reference>
<gene>
    <name evidence="2" type="ORF">OLEA9_A116624</name>
</gene>
<evidence type="ECO:0000313" key="3">
    <source>
        <dbReference type="Proteomes" id="UP000594638"/>
    </source>
</evidence>
<organism evidence="2 3">
    <name type="scientific">Olea europaea subsp. europaea</name>
    <dbReference type="NCBI Taxonomy" id="158383"/>
    <lineage>
        <taxon>Eukaryota</taxon>
        <taxon>Viridiplantae</taxon>
        <taxon>Streptophyta</taxon>
        <taxon>Embryophyta</taxon>
        <taxon>Tracheophyta</taxon>
        <taxon>Spermatophyta</taxon>
        <taxon>Magnoliopsida</taxon>
        <taxon>eudicotyledons</taxon>
        <taxon>Gunneridae</taxon>
        <taxon>Pentapetalae</taxon>
        <taxon>asterids</taxon>
        <taxon>lamiids</taxon>
        <taxon>Lamiales</taxon>
        <taxon>Oleaceae</taxon>
        <taxon>Oleeae</taxon>
        <taxon>Olea</taxon>
    </lineage>
</organism>
<keyword evidence="1" id="KW-1133">Transmembrane helix</keyword>